<reference evidence="2 4" key="2">
    <citation type="journal article" date="2013" name="Nature">
        <title>Insights into bilaterian evolution from three spiralian genomes.</title>
        <authorList>
            <person name="Simakov O."/>
            <person name="Marletaz F."/>
            <person name="Cho S.J."/>
            <person name="Edsinger-Gonzales E."/>
            <person name="Havlak P."/>
            <person name="Hellsten U."/>
            <person name="Kuo D.H."/>
            <person name="Larsson T."/>
            <person name="Lv J."/>
            <person name="Arendt D."/>
            <person name="Savage R."/>
            <person name="Osoegawa K."/>
            <person name="de Jong P."/>
            <person name="Grimwood J."/>
            <person name="Chapman J.A."/>
            <person name="Shapiro H."/>
            <person name="Aerts A."/>
            <person name="Otillar R.P."/>
            <person name="Terry A.Y."/>
            <person name="Boore J.L."/>
            <person name="Grigoriev I.V."/>
            <person name="Lindberg D.R."/>
            <person name="Seaver E.C."/>
            <person name="Weisblat D.A."/>
            <person name="Putnam N.H."/>
            <person name="Rokhsar D.S."/>
        </authorList>
    </citation>
    <scope>NUCLEOTIDE SEQUENCE</scope>
    <source>
        <strain evidence="2 4">I ESC-2004</strain>
    </source>
</reference>
<dbReference type="EMBL" id="AMQN01003513">
    <property type="status" value="NOT_ANNOTATED_CDS"/>
    <property type="molecule type" value="Genomic_DNA"/>
</dbReference>
<evidence type="ECO:0000313" key="2">
    <source>
        <dbReference type="EMBL" id="ELT87997.1"/>
    </source>
</evidence>
<name>R7T4L9_CAPTE</name>
<accession>R7T4L9</accession>
<protein>
    <recommendedName>
        <fullName evidence="5">Tctex1 domain-containing protein 2</fullName>
    </recommendedName>
</protein>
<dbReference type="STRING" id="283909.R7T4L9"/>
<dbReference type="InterPro" id="IPR038586">
    <property type="entry name" value="Tctex-1-like_sf"/>
</dbReference>
<dbReference type="GO" id="GO:0045505">
    <property type="term" value="F:dynein intermediate chain binding"/>
    <property type="evidence" value="ECO:0007669"/>
    <property type="project" value="TreeGrafter"/>
</dbReference>
<keyword evidence="4" id="KW-1185">Reference proteome</keyword>
<dbReference type="GO" id="GO:0005737">
    <property type="term" value="C:cytoplasm"/>
    <property type="evidence" value="ECO:0007669"/>
    <property type="project" value="TreeGrafter"/>
</dbReference>
<dbReference type="Gene3D" id="3.30.1140.40">
    <property type="entry name" value="Tctex-1"/>
    <property type="match status" value="1"/>
</dbReference>
<dbReference type="OrthoDB" id="10248487at2759"/>
<dbReference type="InterPro" id="IPR005334">
    <property type="entry name" value="Tctex-1-like"/>
</dbReference>
<feature type="non-terminal residue" evidence="2">
    <location>
        <position position="114"/>
    </location>
</feature>
<dbReference type="Proteomes" id="UP000014760">
    <property type="component" value="Unassembled WGS sequence"/>
</dbReference>
<gene>
    <name evidence="2" type="ORF">CAPTEDRAFT_86619</name>
</gene>
<comment type="similarity">
    <text evidence="1">Belongs to the dynein light chain Tctex-type family.</text>
</comment>
<evidence type="ECO:0000256" key="1">
    <source>
        <dbReference type="ARBA" id="ARBA00005361"/>
    </source>
</evidence>
<proteinExistence type="inferred from homology"/>
<feature type="non-terminal residue" evidence="2">
    <location>
        <position position="1"/>
    </location>
</feature>
<dbReference type="CDD" id="cd21451">
    <property type="entry name" value="DLC-like_TCTEX1D"/>
    <property type="match status" value="1"/>
</dbReference>
<evidence type="ECO:0008006" key="5">
    <source>
        <dbReference type="Google" id="ProtNLM"/>
    </source>
</evidence>
<dbReference type="GO" id="GO:0005868">
    <property type="term" value="C:cytoplasmic dynein complex"/>
    <property type="evidence" value="ECO:0007669"/>
    <property type="project" value="TreeGrafter"/>
</dbReference>
<dbReference type="Pfam" id="PF03645">
    <property type="entry name" value="Tctex-1"/>
    <property type="match status" value="1"/>
</dbReference>
<dbReference type="PANTHER" id="PTHR21255:SF65">
    <property type="entry name" value="TCTEX1 DOMAIN-CONTAINING PROTEIN 2"/>
    <property type="match status" value="1"/>
</dbReference>
<organism evidence="2">
    <name type="scientific">Capitella teleta</name>
    <name type="common">Polychaete worm</name>
    <dbReference type="NCBI Taxonomy" id="283909"/>
    <lineage>
        <taxon>Eukaryota</taxon>
        <taxon>Metazoa</taxon>
        <taxon>Spiralia</taxon>
        <taxon>Lophotrochozoa</taxon>
        <taxon>Annelida</taxon>
        <taxon>Polychaeta</taxon>
        <taxon>Sedentaria</taxon>
        <taxon>Scolecida</taxon>
        <taxon>Capitellidae</taxon>
        <taxon>Capitella</taxon>
    </lineage>
</organism>
<dbReference type="AlphaFoldDB" id="R7T4L9"/>
<dbReference type="PANTHER" id="PTHR21255">
    <property type="entry name" value="T-COMPLEX-ASSOCIATED-TESTIS-EXPRESSED 1/ DYNEIN LIGHT CHAIN"/>
    <property type="match status" value="1"/>
</dbReference>
<dbReference type="EnsemblMetazoa" id="CapteT86619">
    <property type="protein sequence ID" value="CapteP86619"/>
    <property type="gene ID" value="CapteG86619"/>
</dbReference>
<evidence type="ECO:0000313" key="3">
    <source>
        <dbReference type="EnsemblMetazoa" id="CapteP86619"/>
    </source>
</evidence>
<dbReference type="OMA" id="EYEPRTM"/>
<reference evidence="4" key="1">
    <citation type="submission" date="2012-12" db="EMBL/GenBank/DDBJ databases">
        <authorList>
            <person name="Hellsten U."/>
            <person name="Grimwood J."/>
            <person name="Chapman J.A."/>
            <person name="Shapiro H."/>
            <person name="Aerts A."/>
            <person name="Otillar R.P."/>
            <person name="Terry A.Y."/>
            <person name="Boore J.L."/>
            <person name="Simakov O."/>
            <person name="Marletaz F."/>
            <person name="Cho S.-J."/>
            <person name="Edsinger-Gonzales E."/>
            <person name="Havlak P."/>
            <person name="Kuo D.-H."/>
            <person name="Larsson T."/>
            <person name="Lv J."/>
            <person name="Arendt D."/>
            <person name="Savage R."/>
            <person name="Osoegawa K."/>
            <person name="de Jong P."/>
            <person name="Lindberg D.R."/>
            <person name="Seaver E.C."/>
            <person name="Weisblat D.A."/>
            <person name="Putnam N.H."/>
            <person name="Grigoriev I.V."/>
            <person name="Rokhsar D.S."/>
        </authorList>
    </citation>
    <scope>NUCLEOTIDE SEQUENCE</scope>
    <source>
        <strain evidence="4">I ESC-2004</strain>
    </source>
</reference>
<evidence type="ECO:0000313" key="4">
    <source>
        <dbReference type="Proteomes" id="UP000014760"/>
    </source>
</evidence>
<dbReference type="HOGENOM" id="CLU_097204_4_3_1"/>
<reference evidence="3" key="3">
    <citation type="submission" date="2015-06" db="UniProtKB">
        <authorList>
            <consortium name="EnsemblMetazoa"/>
        </authorList>
    </citation>
    <scope>IDENTIFICATION</scope>
</reference>
<sequence>VKNTYQLAPYSPFDPKAATLMLQETLQQRLCNLEYDASQCSLLAKNLSDEIKENAKEMTCDRFRFVTMVSIGQKNEQGYISVSRCLCDASCDHRVMTSFCNQSLFAEATLFALY</sequence>
<dbReference type="GO" id="GO:0007018">
    <property type="term" value="P:microtubule-based movement"/>
    <property type="evidence" value="ECO:0007669"/>
    <property type="project" value="TreeGrafter"/>
</dbReference>
<dbReference type="EMBL" id="KB312025">
    <property type="protein sequence ID" value="ELT87997.1"/>
    <property type="molecule type" value="Genomic_DNA"/>
</dbReference>